<evidence type="ECO:0000313" key="4">
    <source>
        <dbReference type="RefSeq" id="XP_021839261.2"/>
    </source>
</evidence>
<dbReference type="GeneID" id="110779037"/>
<feature type="signal peptide" evidence="1">
    <location>
        <begin position="1"/>
        <end position="24"/>
    </location>
</feature>
<name>A0A9R0JLL8_SPIOL</name>
<dbReference type="Pfam" id="PF01476">
    <property type="entry name" value="LysM"/>
    <property type="match status" value="2"/>
</dbReference>
<dbReference type="SMART" id="SM00257">
    <property type="entry name" value="LysM"/>
    <property type="match status" value="2"/>
</dbReference>
<evidence type="ECO:0000313" key="3">
    <source>
        <dbReference type="Proteomes" id="UP000813463"/>
    </source>
</evidence>
<dbReference type="InterPro" id="IPR018392">
    <property type="entry name" value="LysM"/>
</dbReference>
<feature type="chain" id="PRO_5046687528" evidence="1">
    <location>
        <begin position="25"/>
        <end position="242"/>
    </location>
</feature>
<dbReference type="KEGG" id="soe:110779037"/>
<dbReference type="AlphaFoldDB" id="A0A9R0JLL8"/>
<feature type="domain" description="LysM" evidence="2">
    <location>
        <begin position="178"/>
        <end position="222"/>
    </location>
</feature>
<reference evidence="4" key="2">
    <citation type="submission" date="2025-08" db="UniProtKB">
        <authorList>
            <consortium name="RefSeq"/>
        </authorList>
    </citation>
    <scope>IDENTIFICATION</scope>
    <source>
        <tissue evidence="4">Leaf</tissue>
    </source>
</reference>
<protein>
    <submittedName>
        <fullName evidence="4">LysM domain-containing GPI-anchored protein 2-like</fullName>
    </submittedName>
</protein>
<reference evidence="3" key="1">
    <citation type="journal article" date="2021" name="Nat. Commun.">
        <title>Genomic analyses provide insights into spinach domestication and the genetic basis of agronomic traits.</title>
        <authorList>
            <person name="Cai X."/>
            <person name="Sun X."/>
            <person name="Xu C."/>
            <person name="Sun H."/>
            <person name="Wang X."/>
            <person name="Ge C."/>
            <person name="Zhang Z."/>
            <person name="Wang Q."/>
            <person name="Fei Z."/>
            <person name="Jiao C."/>
            <person name="Wang Q."/>
        </authorList>
    </citation>
    <scope>NUCLEOTIDE SEQUENCE [LARGE SCALE GENOMIC DNA]</scope>
    <source>
        <strain evidence="3">cv. Varoflay</strain>
    </source>
</reference>
<sequence>MHISGFLTSFVLIHLFASLASLTAQPLDTDLPSFKCMTHNATCEALVGYLSHNNTTLGRIQSLFQVNDLSALLGVNLLPPTTPENYTIAEGQTVKIPFPCRCTNGIGLSDRIPIYTVTKNDTPNSITTNVFSGLVAAGVSDSELVTLQQIQNLQIGTKLWVPLPCSCDQVEGQKVVHYAHVVLPGDSLDAIAAEFETTTETLVSINNITDPYSIRIGKVFDVPLKGQVLQNLTISLSLFLIV</sequence>
<dbReference type="PROSITE" id="PS51782">
    <property type="entry name" value="LYSM"/>
    <property type="match status" value="1"/>
</dbReference>
<dbReference type="SUPFAM" id="SSF54106">
    <property type="entry name" value="LysM domain"/>
    <property type="match status" value="1"/>
</dbReference>
<dbReference type="PANTHER" id="PTHR33734">
    <property type="entry name" value="LYSM DOMAIN-CONTAINING GPI-ANCHORED PROTEIN 2"/>
    <property type="match status" value="1"/>
</dbReference>
<keyword evidence="1" id="KW-0732">Signal</keyword>
<gene>
    <name evidence="4" type="primary">LOC110779037</name>
</gene>
<evidence type="ECO:0000259" key="2">
    <source>
        <dbReference type="PROSITE" id="PS51782"/>
    </source>
</evidence>
<dbReference type="CDD" id="cd00118">
    <property type="entry name" value="LysM"/>
    <property type="match status" value="1"/>
</dbReference>
<accession>A0A9R0JLL8</accession>
<dbReference type="Gene3D" id="3.10.350.10">
    <property type="entry name" value="LysM domain"/>
    <property type="match status" value="1"/>
</dbReference>
<proteinExistence type="predicted"/>
<keyword evidence="3" id="KW-1185">Reference proteome</keyword>
<dbReference type="Proteomes" id="UP000813463">
    <property type="component" value="Chromosome 1"/>
</dbReference>
<evidence type="ECO:0000256" key="1">
    <source>
        <dbReference type="SAM" id="SignalP"/>
    </source>
</evidence>
<dbReference type="InterPro" id="IPR036779">
    <property type="entry name" value="LysM_dom_sf"/>
</dbReference>
<organism evidence="3 4">
    <name type="scientific">Spinacia oleracea</name>
    <name type="common">Spinach</name>
    <dbReference type="NCBI Taxonomy" id="3562"/>
    <lineage>
        <taxon>Eukaryota</taxon>
        <taxon>Viridiplantae</taxon>
        <taxon>Streptophyta</taxon>
        <taxon>Embryophyta</taxon>
        <taxon>Tracheophyta</taxon>
        <taxon>Spermatophyta</taxon>
        <taxon>Magnoliopsida</taxon>
        <taxon>eudicotyledons</taxon>
        <taxon>Gunneridae</taxon>
        <taxon>Pentapetalae</taxon>
        <taxon>Caryophyllales</taxon>
        <taxon>Chenopodiaceae</taxon>
        <taxon>Chenopodioideae</taxon>
        <taxon>Anserineae</taxon>
        <taxon>Spinacia</taxon>
    </lineage>
</organism>
<dbReference type="RefSeq" id="XP_021839261.2">
    <property type="nucleotide sequence ID" value="XM_021983569.2"/>
</dbReference>
<dbReference type="PANTHER" id="PTHR33734:SF11">
    <property type="entry name" value="LYSM DOMAIN-CONTAINING GPI-ANCHORED PROTEIN 2"/>
    <property type="match status" value="1"/>
</dbReference>